<reference evidence="1" key="1">
    <citation type="submission" date="2015-04" db="UniProtKB">
        <authorList>
            <consortium name="EnsemblPlants"/>
        </authorList>
    </citation>
    <scope>IDENTIFICATION</scope>
</reference>
<dbReference type="HOGENOM" id="CLU_2030519_0_0_1"/>
<protein>
    <submittedName>
        <fullName evidence="1">Uncharacterized protein</fullName>
    </submittedName>
</protein>
<accession>A0A0E0LG74</accession>
<name>A0A0E0LG74_ORYPU</name>
<evidence type="ECO:0000313" key="1">
    <source>
        <dbReference type="EnsemblPlants" id="OPUNC07G00550.1"/>
    </source>
</evidence>
<dbReference type="Gramene" id="OPUNC07G00550.1">
    <property type="protein sequence ID" value="OPUNC07G00550.1"/>
    <property type="gene ID" value="OPUNC07G00550"/>
</dbReference>
<keyword evidence="2" id="KW-1185">Reference proteome</keyword>
<evidence type="ECO:0000313" key="2">
    <source>
        <dbReference type="Proteomes" id="UP000026962"/>
    </source>
</evidence>
<dbReference type="EnsemblPlants" id="OPUNC07G00550.1">
    <property type="protein sequence ID" value="OPUNC07G00550.1"/>
    <property type="gene ID" value="OPUNC07G00550"/>
</dbReference>
<sequence length="122" mass="13241">MAAVLRSAAAAGRAIRHGVSAPTRPIYVLSITFEPSNYKPRVWEDKLEDTTKNLGKGDLVRESTESLILDRQKKIGAYNLGNVWVAAGVGFAGYMFGTTAGAKYVRMEGDGFVQKIKCAMRG</sequence>
<proteinExistence type="predicted"/>
<organism evidence="1">
    <name type="scientific">Oryza punctata</name>
    <name type="common">Red rice</name>
    <dbReference type="NCBI Taxonomy" id="4537"/>
    <lineage>
        <taxon>Eukaryota</taxon>
        <taxon>Viridiplantae</taxon>
        <taxon>Streptophyta</taxon>
        <taxon>Embryophyta</taxon>
        <taxon>Tracheophyta</taxon>
        <taxon>Spermatophyta</taxon>
        <taxon>Magnoliopsida</taxon>
        <taxon>Liliopsida</taxon>
        <taxon>Poales</taxon>
        <taxon>Poaceae</taxon>
        <taxon>BOP clade</taxon>
        <taxon>Oryzoideae</taxon>
        <taxon>Oryzeae</taxon>
        <taxon>Oryzinae</taxon>
        <taxon>Oryza</taxon>
    </lineage>
</organism>
<dbReference type="Proteomes" id="UP000026962">
    <property type="component" value="Chromosome 7"/>
</dbReference>
<reference evidence="1" key="2">
    <citation type="submission" date="2018-05" db="EMBL/GenBank/DDBJ databases">
        <title>OpunRS2 (Oryza punctata Reference Sequence Version 2).</title>
        <authorList>
            <person name="Zhang J."/>
            <person name="Kudrna D."/>
            <person name="Lee S."/>
            <person name="Talag J."/>
            <person name="Welchert J."/>
            <person name="Wing R.A."/>
        </authorList>
    </citation>
    <scope>NUCLEOTIDE SEQUENCE [LARGE SCALE GENOMIC DNA]</scope>
</reference>
<dbReference type="AlphaFoldDB" id="A0A0E0LG74"/>